<dbReference type="AlphaFoldDB" id="A0A0W1AQA3"/>
<dbReference type="OrthoDB" id="9796039at2"/>
<evidence type="ECO:0000313" key="3">
    <source>
        <dbReference type="Proteomes" id="UP000054709"/>
    </source>
</evidence>
<dbReference type="SUPFAM" id="SSF109854">
    <property type="entry name" value="DinB/YfiT-like putative metalloenzymes"/>
    <property type="match status" value="1"/>
</dbReference>
<gene>
    <name evidence="2" type="ORF">UQ64_29395</name>
</gene>
<dbReference type="Gene3D" id="1.20.120.450">
    <property type="entry name" value="dinb family like domain"/>
    <property type="match status" value="1"/>
</dbReference>
<name>A0A0W1AQA3_9BACL</name>
<evidence type="ECO:0000313" key="2">
    <source>
        <dbReference type="EMBL" id="KTD83529.1"/>
    </source>
</evidence>
<dbReference type="InterPro" id="IPR024775">
    <property type="entry name" value="DinB-like"/>
</dbReference>
<dbReference type="InterPro" id="IPR034660">
    <property type="entry name" value="DinB/YfiT-like"/>
</dbReference>
<dbReference type="Pfam" id="PF12867">
    <property type="entry name" value="DinB_2"/>
    <property type="match status" value="1"/>
</dbReference>
<dbReference type="NCBIfam" id="NF009807">
    <property type="entry name" value="PRK13291.1"/>
    <property type="match status" value="1"/>
</dbReference>
<organism evidence="2 3">
    <name type="scientific">Paenibacillus etheri</name>
    <dbReference type="NCBI Taxonomy" id="1306852"/>
    <lineage>
        <taxon>Bacteria</taxon>
        <taxon>Bacillati</taxon>
        <taxon>Bacillota</taxon>
        <taxon>Bacilli</taxon>
        <taxon>Bacillales</taxon>
        <taxon>Paenibacillaceae</taxon>
        <taxon>Paenibacillus</taxon>
    </lineage>
</organism>
<keyword evidence="2" id="KW-0378">Hydrolase</keyword>
<protein>
    <submittedName>
        <fullName evidence="2">Metal-dependent hydrolase</fullName>
    </submittedName>
</protein>
<sequence>MDSLRYPIGQFIAIENPTEEQREQFFESIAEIPNKLRQAIDGLEVGQLSNSYRTGGWSLQQIVHHLADAEMNAYIRFKRGLTEEQPLAGTFREDLWAELNDYEDTPVETSILLLEALHIRFLKLLVKLKPSDFARSVTSPTHGTMTLEIAIQRFSLHAQHHIAQINSLRNTMGW</sequence>
<dbReference type="Proteomes" id="UP000054709">
    <property type="component" value="Unassembled WGS sequence"/>
</dbReference>
<evidence type="ECO:0000259" key="1">
    <source>
        <dbReference type="Pfam" id="PF12867"/>
    </source>
</evidence>
<dbReference type="EMBL" id="LCZJ02000058">
    <property type="protein sequence ID" value="KTD83529.1"/>
    <property type="molecule type" value="Genomic_DNA"/>
</dbReference>
<accession>A0A0W1AQA3</accession>
<comment type="caution">
    <text evidence="2">The sequence shown here is derived from an EMBL/GenBank/DDBJ whole genome shotgun (WGS) entry which is preliminary data.</text>
</comment>
<proteinExistence type="predicted"/>
<feature type="domain" description="DinB-like" evidence="1">
    <location>
        <begin position="33"/>
        <end position="165"/>
    </location>
</feature>
<dbReference type="GO" id="GO:0016787">
    <property type="term" value="F:hydrolase activity"/>
    <property type="evidence" value="ECO:0007669"/>
    <property type="project" value="UniProtKB-KW"/>
</dbReference>
<dbReference type="RefSeq" id="WP_060626666.1">
    <property type="nucleotide sequence ID" value="NZ_LCZJ02000058.1"/>
</dbReference>
<reference evidence="2 3" key="1">
    <citation type="journal article" date="2015" name="Int. Biodeterior. Biodegradation">
        <title>Physiological and genetic screening methods for the isolation of methyl tert-butyl ether-degrading bacteria for bioremediation purposes.</title>
        <authorList>
            <person name="Guisado I.M."/>
            <person name="Purswani J."/>
            <person name="Gonzalez Lopez J."/>
            <person name="Pozo C."/>
        </authorList>
    </citation>
    <scope>NUCLEOTIDE SEQUENCE [LARGE SCALE GENOMIC DNA]</scope>
    <source>
        <strain evidence="2 3">SH7</strain>
    </source>
</reference>
<keyword evidence="3" id="KW-1185">Reference proteome</keyword>